<name>A0ABD5QBY0_9EURY</name>
<dbReference type="AlphaFoldDB" id="A0ABD5QBY0"/>
<protein>
    <submittedName>
        <fullName evidence="2">Digeranylgeranylglycerophospholipid reductase</fullName>
        <ecNumber evidence="2">1.3.7.11</ecNumber>
    </submittedName>
</protein>
<dbReference type="EC" id="1.3.7.11" evidence="2"/>
<dbReference type="InterPro" id="IPR036188">
    <property type="entry name" value="FAD/NAD-bd_sf"/>
</dbReference>
<dbReference type="PANTHER" id="PTHR42685:SF18">
    <property type="entry name" value="DIGERANYLGERANYLGLYCEROPHOSPHOLIPID REDUCTASE"/>
    <property type="match status" value="1"/>
</dbReference>
<feature type="domain" description="FAD-binding" evidence="1">
    <location>
        <begin position="5"/>
        <end position="167"/>
    </location>
</feature>
<dbReference type="InterPro" id="IPR050407">
    <property type="entry name" value="Geranylgeranyl_reductase"/>
</dbReference>
<organism evidence="2 3">
    <name type="scientific">Saliphagus infecundisoli</name>
    <dbReference type="NCBI Taxonomy" id="1849069"/>
    <lineage>
        <taxon>Archaea</taxon>
        <taxon>Methanobacteriati</taxon>
        <taxon>Methanobacteriota</taxon>
        <taxon>Stenosarchaea group</taxon>
        <taxon>Halobacteria</taxon>
        <taxon>Halobacteriales</taxon>
        <taxon>Natrialbaceae</taxon>
        <taxon>Saliphagus</taxon>
    </lineage>
</organism>
<evidence type="ECO:0000259" key="1">
    <source>
        <dbReference type="Pfam" id="PF01494"/>
    </source>
</evidence>
<reference evidence="2 3" key="1">
    <citation type="journal article" date="2019" name="Int. J. Syst. Evol. Microbiol.">
        <title>The Global Catalogue of Microorganisms (GCM) 10K type strain sequencing project: providing services to taxonomists for standard genome sequencing and annotation.</title>
        <authorList>
            <consortium name="The Broad Institute Genomics Platform"/>
            <consortium name="The Broad Institute Genome Sequencing Center for Infectious Disease"/>
            <person name="Wu L."/>
            <person name="Ma J."/>
        </authorList>
    </citation>
    <scope>NUCLEOTIDE SEQUENCE [LARGE SCALE GENOMIC DNA]</scope>
    <source>
        <strain evidence="2 3">CGMCC 1.15824</strain>
    </source>
</reference>
<keyword evidence="2" id="KW-0560">Oxidoreductase</keyword>
<accession>A0ABD5QBY0</accession>
<dbReference type="InterPro" id="IPR054884">
    <property type="entry name" value="Dggglyphlred_Halo"/>
</dbReference>
<dbReference type="Pfam" id="PF01494">
    <property type="entry name" value="FAD_binding_3"/>
    <property type="match status" value="1"/>
</dbReference>
<dbReference type="Proteomes" id="UP001595925">
    <property type="component" value="Unassembled WGS sequence"/>
</dbReference>
<evidence type="ECO:0000313" key="2">
    <source>
        <dbReference type="EMBL" id="MFC4987263.1"/>
    </source>
</evidence>
<evidence type="ECO:0000313" key="3">
    <source>
        <dbReference type="Proteomes" id="UP001595925"/>
    </source>
</evidence>
<dbReference type="GO" id="GO:0016491">
    <property type="term" value="F:oxidoreductase activity"/>
    <property type="evidence" value="ECO:0007669"/>
    <property type="project" value="UniProtKB-KW"/>
</dbReference>
<gene>
    <name evidence="2" type="ORF">ACFPFO_05680</name>
</gene>
<dbReference type="InterPro" id="IPR002938">
    <property type="entry name" value="FAD-bd"/>
</dbReference>
<sequence>MTETYDAVIAGAGPAGGQCARDLAARGYDVVVLETESEDVFPKTSNKSTAGTFPSTMASFGIPDEVVMNFTDSVVIESPNDHYRTDQPGAVLEFADYKKWLVAESEVDGAEYRFDARATRPIVEDGDVVGVTYNGSEEVRAEVVVDATGPGAPLAKALDVTDLQRDRQAIGIEYELEGIEIDHPDFADLTGAMMLRLDHDLAPGGYSWIFHTGGSEAKVGLCYIQNDRYREQSREGFVIDDYLEYWLDRDPRFAEADRLEGKQHRGSAHIQPPGKMTTDSFIAIGDTVPTVDPLWGEGIDKCMRSGRAAAITIDRCLSRATPDTSASETAIYNQLWRDTVAPKVRARLLMTELLYLAGNDRYDRLMADLRRLDSETLAAANSANLRGILSLLHVDDADLLRRFARERIAEHSEALPDAADLPAPVARVVGRLSSLR</sequence>
<comment type="caution">
    <text evidence="2">The sequence shown here is derived from an EMBL/GenBank/DDBJ whole genome shotgun (WGS) entry which is preliminary data.</text>
</comment>
<dbReference type="RefSeq" id="WP_224828587.1">
    <property type="nucleotide sequence ID" value="NZ_JAIVEF010000008.1"/>
</dbReference>
<keyword evidence="3" id="KW-1185">Reference proteome</keyword>
<dbReference type="PANTHER" id="PTHR42685">
    <property type="entry name" value="GERANYLGERANYL DIPHOSPHATE REDUCTASE"/>
    <property type="match status" value="1"/>
</dbReference>
<dbReference type="SUPFAM" id="SSF51905">
    <property type="entry name" value="FAD/NAD(P)-binding domain"/>
    <property type="match status" value="1"/>
</dbReference>
<dbReference type="Gene3D" id="3.50.50.60">
    <property type="entry name" value="FAD/NAD(P)-binding domain"/>
    <property type="match status" value="1"/>
</dbReference>
<dbReference type="EMBL" id="JBHSJG010000019">
    <property type="protein sequence ID" value="MFC4987263.1"/>
    <property type="molecule type" value="Genomic_DNA"/>
</dbReference>
<dbReference type="NCBIfam" id="NF041385">
    <property type="entry name" value="Dggglyphlred_Halo"/>
    <property type="match status" value="1"/>
</dbReference>
<proteinExistence type="predicted"/>